<dbReference type="EMBL" id="CP020477">
    <property type="protein sequence ID" value="ARM76440.1"/>
    <property type="molecule type" value="Genomic_DNA"/>
</dbReference>
<sequence>MRRYNVLNRTYPQNVCRGWSYYRYNFYHYVFSQKKVKRLEREIILEPQRWRYYRYIKCARSGGGALRELSELLGIFRGIADRLASILLRDETDGEQE</sequence>
<dbReference type="STRING" id="282676.B6F84_10690"/>
<proteinExistence type="predicted"/>
<evidence type="ECO:0000313" key="1">
    <source>
        <dbReference type="EMBL" id="ARM76440.1"/>
    </source>
</evidence>
<organism evidence="1 2">
    <name type="scientific">Acidianus manzaensis</name>
    <dbReference type="NCBI Taxonomy" id="282676"/>
    <lineage>
        <taxon>Archaea</taxon>
        <taxon>Thermoproteota</taxon>
        <taxon>Thermoprotei</taxon>
        <taxon>Sulfolobales</taxon>
        <taxon>Sulfolobaceae</taxon>
        <taxon>Acidianus</taxon>
    </lineage>
</organism>
<dbReference type="Pfam" id="PF17598">
    <property type="entry name" value="DUF5494"/>
    <property type="match status" value="1"/>
</dbReference>
<accession>A0A1W6K1S4</accession>
<dbReference type="AlphaFoldDB" id="A0A1W6K1S4"/>
<dbReference type="KEGG" id="aman:B6F84_10690"/>
<dbReference type="Proteomes" id="UP000193404">
    <property type="component" value="Chromosome"/>
</dbReference>
<dbReference type="InterPro" id="IPR020272">
    <property type="entry name" value="C-84-like"/>
</dbReference>
<evidence type="ECO:0000313" key="2">
    <source>
        <dbReference type="Proteomes" id="UP000193404"/>
    </source>
</evidence>
<keyword evidence="2" id="KW-1185">Reference proteome</keyword>
<name>A0A1W6K1S4_9CREN</name>
<reference evidence="1 2" key="1">
    <citation type="submission" date="2017-03" db="EMBL/GenBank/DDBJ databases">
        <title>Sulfur activation and transportation mechanism of thermophilic Archaea Acidianus manzaensis YN-25.</title>
        <authorList>
            <person name="Ma Y."/>
            <person name="Yang Y."/>
            <person name="Xia J."/>
        </authorList>
    </citation>
    <scope>NUCLEOTIDE SEQUENCE [LARGE SCALE GENOMIC DNA]</scope>
    <source>
        <strain evidence="1 2">YN-25</strain>
    </source>
</reference>
<protein>
    <submittedName>
        <fullName evidence="1">Uncharacterized protein</fullName>
    </submittedName>
</protein>
<gene>
    <name evidence="1" type="ORF">B6F84_10690</name>
</gene>